<evidence type="ECO:0000256" key="1">
    <source>
        <dbReference type="SAM" id="Phobius"/>
    </source>
</evidence>
<keyword evidence="1" id="KW-0472">Membrane</keyword>
<dbReference type="RefSeq" id="WP_340542116.1">
    <property type="nucleotide sequence ID" value="NZ_JBBLXS010000639.1"/>
</dbReference>
<proteinExistence type="predicted"/>
<keyword evidence="1" id="KW-0812">Transmembrane</keyword>
<dbReference type="EMBL" id="JBBLXS010000639">
    <property type="protein sequence ID" value="MEK0188489.1"/>
    <property type="molecule type" value="Genomic_DNA"/>
</dbReference>
<feature type="non-terminal residue" evidence="2">
    <location>
        <position position="1"/>
    </location>
</feature>
<dbReference type="Proteomes" id="UP001384579">
    <property type="component" value="Unassembled WGS sequence"/>
</dbReference>
<organism evidence="2 3">
    <name type="scientific">Microcoleus anatoxicus PTRS2</name>
    <dbReference type="NCBI Taxonomy" id="2705321"/>
    <lineage>
        <taxon>Bacteria</taxon>
        <taxon>Bacillati</taxon>
        <taxon>Cyanobacteriota</taxon>
        <taxon>Cyanophyceae</taxon>
        <taxon>Oscillatoriophycideae</taxon>
        <taxon>Oscillatoriales</taxon>
        <taxon>Microcoleaceae</taxon>
        <taxon>Microcoleus</taxon>
        <taxon>Microcoleus anatoxicus</taxon>
    </lineage>
</organism>
<feature type="transmembrane region" description="Helical" evidence="1">
    <location>
        <begin position="35"/>
        <end position="59"/>
    </location>
</feature>
<evidence type="ECO:0000313" key="2">
    <source>
        <dbReference type="EMBL" id="MEK0188489.1"/>
    </source>
</evidence>
<reference evidence="2 3" key="1">
    <citation type="journal article" date="2020" name="Harmful Algae">
        <title>Molecular and morphological characterization of a novel dihydroanatoxin-a producing Microcoleus species (cyanobacteria) from the Russian River, California, USA.</title>
        <authorList>
            <person name="Conklin K.Y."/>
            <person name="Stancheva R."/>
            <person name="Otten T.G."/>
            <person name="Fadness R."/>
            <person name="Boyer G.L."/>
            <person name="Read B."/>
            <person name="Zhang X."/>
            <person name="Sheath R.G."/>
        </authorList>
    </citation>
    <scope>NUCLEOTIDE SEQUENCE [LARGE SCALE GENOMIC DNA]</scope>
    <source>
        <strain evidence="2 3">PTRS2</strain>
    </source>
</reference>
<feature type="transmembrane region" description="Helical" evidence="1">
    <location>
        <begin position="12"/>
        <end position="28"/>
    </location>
</feature>
<feature type="transmembrane region" description="Helical" evidence="1">
    <location>
        <begin position="65"/>
        <end position="91"/>
    </location>
</feature>
<keyword evidence="3" id="KW-1185">Reference proteome</keyword>
<evidence type="ECO:0000313" key="3">
    <source>
        <dbReference type="Proteomes" id="UP001384579"/>
    </source>
</evidence>
<name>A0ABU8YVT1_9CYAN</name>
<keyword evidence="1" id="KW-1133">Transmembrane helix</keyword>
<accession>A0ABU8YVT1</accession>
<gene>
    <name evidence="2" type="ORF">WMG39_27130</name>
</gene>
<protein>
    <recommendedName>
        <fullName evidence="4">ABC transmembrane type-1 domain-containing protein</fullName>
    </recommendedName>
</protein>
<sequence length="169" mass="17986">ENHHRVMVEENPYLVALFHHLLGFLGAVQTLNQVILLIPIAVILAIVTALGSVICSVIALTPNLVIILIPITVILAIVTILGSVVCLGIALTPNQVIVMTLAQAIDPIMEMGIMEMGIMEMVAALRTCSRVALTPNQVIFPIQEVVIREAADLIAALAVVIVGGKPCFL</sequence>
<comment type="caution">
    <text evidence="2">The sequence shown here is derived from an EMBL/GenBank/DDBJ whole genome shotgun (WGS) entry which is preliminary data.</text>
</comment>
<evidence type="ECO:0008006" key="4">
    <source>
        <dbReference type="Google" id="ProtNLM"/>
    </source>
</evidence>